<comment type="caution">
    <text evidence="15">The sequence shown here is derived from an EMBL/GenBank/DDBJ whole genome shotgun (WGS) entry which is preliminary data.</text>
</comment>
<dbReference type="GO" id="GO:0000978">
    <property type="term" value="F:RNA polymerase II cis-regulatory region sequence-specific DNA binding"/>
    <property type="evidence" value="ECO:0007669"/>
    <property type="project" value="TreeGrafter"/>
</dbReference>
<dbReference type="FunFam" id="3.30.160.60:FF:000145">
    <property type="entry name" value="Zinc finger protein 574"/>
    <property type="match status" value="1"/>
</dbReference>
<feature type="domain" description="C2H2-type" evidence="14">
    <location>
        <begin position="958"/>
        <end position="985"/>
    </location>
</feature>
<dbReference type="PANTHER" id="PTHR24391:SF27">
    <property type="entry name" value="ZINC FINGER PROTEIN 1"/>
    <property type="match status" value="1"/>
</dbReference>
<feature type="domain" description="C2H2-type" evidence="14">
    <location>
        <begin position="168"/>
        <end position="195"/>
    </location>
</feature>
<feature type="region of interest" description="Disordered" evidence="12">
    <location>
        <begin position="869"/>
        <end position="940"/>
    </location>
</feature>
<evidence type="ECO:0000259" key="13">
    <source>
        <dbReference type="PROSITE" id="PS50071"/>
    </source>
</evidence>
<dbReference type="OrthoDB" id="7491548at2759"/>
<dbReference type="CDD" id="cd00086">
    <property type="entry name" value="homeodomain"/>
    <property type="match status" value="1"/>
</dbReference>
<dbReference type="EMBL" id="CAKKLH010000001">
    <property type="protein sequence ID" value="CAH0098281.1"/>
    <property type="molecule type" value="Genomic_DNA"/>
</dbReference>
<evidence type="ECO:0000256" key="4">
    <source>
        <dbReference type="ARBA" id="ARBA00022771"/>
    </source>
</evidence>
<keyword evidence="5" id="KW-0862">Zinc</keyword>
<dbReference type="PROSITE" id="PS51257">
    <property type="entry name" value="PROKAR_LIPOPROTEIN"/>
    <property type="match status" value="1"/>
</dbReference>
<dbReference type="InterPro" id="IPR013087">
    <property type="entry name" value="Znf_C2H2_type"/>
</dbReference>
<feature type="domain" description="C2H2-type" evidence="14">
    <location>
        <begin position="196"/>
        <end position="223"/>
    </location>
</feature>
<comment type="subcellular location">
    <subcellularLocation>
        <location evidence="1 10 11">Nucleus</location>
    </subcellularLocation>
</comment>
<dbReference type="Gene3D" id="3.30.160.60">
    <property type="entry name" value="Classic Zinc Finger"/>
    <property type="match status" value="6"/>
</dbReference>
<gene>
    <name evidence="15" type="ORF">DGAL_LOCUS329</name>
</gene>
<dbReference type="AlphaFoldDB" id="A0A8J2WG47"/>
<evidence type="ECO:0000256" key="8">
    <source>
        <dbReference type="ARBA" id="ARBA00023242"/>
    </source>
</evidence>
<evidence type="ECO:0000256" key="3">
    <source>
        <dbReference type="ARBA" id="ARBA00022737"/>
    </source>
</evidence>
<dbReference type="InterPro" id="IPR001356">
    <property type="entry name" value="HD"/>
</dbReference>
<feature type="compositionally biased region" description="Basic and acidic residues" evidence="12">
    <location>
        <begin position="898"/>
        <end position="909"/>
    </location>
</feature>
<evidence type="ECO:0000259" key="14">
    <source>
        <dbReference type="PROSITE" id="PS50157"/>
    </source>
</evidence>
<dbReference type="GO" id="GO:0000981">
    <property type="term" value="F:DNA-binding transcription factor activity, RNA polymerase II-specific"/>
    <property type="evidence" value="ECO:0007669"/>
    <property type="project" value="TreeGrafter"/>
</dbReference>
<dbReference type="FunFam" id="3.30.160.60:FF:000744">
    <property type="entry name" value="zinc finger E-box-binding homeobox 1"/>
    <property type="match status" value="1"/>
</dbReference>
<dbReference type="InterPro" id="IPR009057">
    <property type="entry name" value="Homeodomain-like_sf"/>
</dbReference>
<feature type="DNA-binding region" description="Homeobox" evidence="10">
    <location>
        <begin position="645"/>
        <end position="704"/>
    </location>
</feature>
<dbReference type="Pfam" id="PF00046">
    <property type="entry name" value="Homeodomain"/>
    <property type="match status" value="1"/>
</dbReference>
<feature type="domain" description="C2H2-type" evidence="14">
    <location>
        <begin position="227"/>
        <end position="254"/>
    </location>
</feature>
<evidence type="ECO:0000313" key="15">
    <source>
        <dbReference type="EMBL" id="CAH0098281.1"/>
    </source>
</evidence>
<evidence type="ECO:0000256" key="9">
    <source>
        <dbReference type="PROSITE-ProRule" id="PRU00042"/>
    </source>
</evidence>
<dbReference type="SMART" id="SM00389">
    <property type="entry name" value="HOX"/>
    <property type="match status" value="1"/>
</dbReference>
<accession>A0A8J2WG47</accession>
<keyword evidence="8 10" id="KW-0539">Nucleus</keyword>
<dbReference type="Pfam" id="PF00096">
    <property type="entry name" value="zf-C2H2"/>
    <property type="match status" value="4"/>
</dbReference>
<keyword evidence="4 9" id="KW-0863">Zinc-finger</keyword>
<dbReference type="FunFam" id="3.30.160.60:FF:000045">
    <property type="entry name" value="ZFP69 zinc finger protein B"/>
    <property type="match status" value="1"/>
</dbReference>
<proteinExistence type="predicted"/>
<feature type="region of interest" description="Disordered" evidence="12">
    <location>
        <begin position="363"/>
        <end position="383"/>
    </location>
</feature>
<evidence type="ECO:0008006" key="17">
    <source>
        <dbReference type="Google" id="ProtNLM"/>
    </source>
</evidence>
<dbReference type="PANTHER" id="PTHR24391">
    <property type="entry name" value="HISTONE H4 TRANSCRIPTION FACTOR-RELATED"/>
    <property type="match status" value="1"/>
</dbReference>
<feature type="region of interest" description="Disordered" evidence="12">
    <location>
        <begin position="135"/>
        <end position="156"/>
    </location>
</feature>
<dbReference type="PROSITE" id="PS00028">
    <property type="entry name" value="ZINC_FINGER_C2H2_1"/>
    <property type="match status" value="5"/>
</dbReference>
<evidence type="ECO:0000256" key="10">
    <source>
        <dbReference type="PROSITE-ProRule" id="PRU00108"/>
    </source>
</evidence>
<evidence type="ECO:0000256" key="12">
    <source>
        <dbReference type="SAM" id="MobiDB-lite"/>
    </source>
</evidence>
<feature type="compositionally biased region" description="Pro residues" evidence="12">
    <location>
        <begin position="370"/>
        <end position="383"/>
    </location>
</feature>
<dbReference type="PROSITE" id="PS50157">
    <property type="entry name" value="ZINC_FINGER_C2H2_2"/>
    <property type="match status" value="8"/>
</dbReference>
<organism evidence="15 16">
    <name type="scientific">Daphnia galeata</name>
    <dbReference type="NCBI Taxonomy" id="27404"/>
    <lineage>
        <taxon>Eukaryota</taxon>
        <taxon>Metazoa</taxon>
        <taxon>Ecdysozoa</taxon>
        <taxon>Arthropoda</taxon>
        <taxon>Crustacea</taxon>
        <taxon>Branchiopoda</taxon>
        <taxon>Diplostraca</taxon>
        <taxon>Cladocera</taxon>
        <taxon>Anomopoda</taxon>
        <taxon>Daphniidae</taxon>
        <taxon>Daphnia</taxon>
    </lineage>
</organism>
<keyword evidence="7 10" id="KW-0371">Homeobox</keyword>
<dbReference type="Gene3D" id="1.10.10.60">
    <property type="entry name" value="Homeodomain-like"/>
    <property type="match status" value="1"/>
</dbReference>
<dbReference type="GO" id="GO:0005634">
    <property type="term" value="C:nucleus"/>
    <property type="evidence" value="ECO:0007669"/>
    <property type="project" value="UniProtKB-SubCell"/>
</dbReference>
<evidence type="ECO:0000256" key="1">
    <source>
        <dbReference type="ARBA" id="ARBA00004123"/>
    </source>
</evidence>
<feature type="region of interest" description="Disordered" evidence="12">
    <location>
        <begin position="725"/>
        <end position="785"/>
    </location>
</feature>
<keyword evidence="3" id="KW-0677">Repeat</keyword>
<dbReference type="Proteomes" id="UP000789390">
    <property type="component" value="Unassembled WGS sequence"/>
</dbReference>
<feature type="region of interest" description="Disordered" evidence="12">
    <location>
        <begin position="568"/>
        <end position="605"/>
    </location>
</feature>
<evidence type="ECO:0000256" key="7">
    <source>
        <dbReference type="ARBA" id="ARBA00023155"/>
    </source>
</evidence>
<protein>
    <recommendedName>
        <fullName evidence="17">Zinc finger E-box-binding homeobox protein zag-1</fullName>
    </recommendedName>
</protein>
<feature type="domain" description="C2H2-type" evidence="14">
    <location>
        <begin position="74"/>
        <end position="102"/>
    </location>
</feature>
<evidence type="ECO:0000256" key="5">
    <source>
        <dbReference type="ARBA" id="ARBA00022833"/>
    </source>
</evidence>
<evidence type="ECO:0000256" key="11">
    <source>
        <dbReference type="RuleBase" id="RU000682"/>
    </source>
</evidence>
<dbReference type="SUPFAM" id="SSF57667">
    <property type="entry name" value="beta-beta-alpha zinc fingers"/>
    <property type="match status" value="4"/>
</dbReference>
<dbReference type="InterPro" id="IPR036236">
    <property type="entry name" value="Znf_C2H2_sf"/>
</dbReference>
<keyword evidence="2" id="KW-0479">Metal-binding</keyword>
<dbReference type="PROSITE" id="PS50071">
    <property type="entry name" value="HOMEOBOX_2"/>
    <property type="match status" value="1"/>
</dbReference>
<feature type="domain" description="C2H2-type" evidence="14">
    <location>
        <begin position="986"/>
        <end position="1013"/>
    </location>
</feature>
<keyword evidence="6 10" id="KW-0238">DNA-binding</keyword>
<feature type="domain" description="C2H2-type" evidence="14">
    <location>
        <begin position="1014"/>
        <end position="1042"/>
    </location>
</feature>
<dbReference type="SMART" id="SM00355">
    <property type="entry name" value="ZnF_C2H2"/>
    <property type="match status" value="8"/>
</dbReference>
<evidence type="ECO:0000256" key="2">
    <source>
        <dbReference type="ARBA" id="ARBA00022723"/>
    </source>
</evidence>
<dbReference type="GO" id="GO:0000122">
    <property type="term" value="P:negative regulation of transcription by RNA polymerase II"/>
    <property type="evidence" value="ECO:0007669"/>
    <property type="project" value="UniProtKB-ARBA"/>
</dbReference>
<evidence type="ECO:0000313" key="16">
    <source>
        <dbReference type="Proteomes" id="UP000789390"/>
    </source>
</evidence>
<feature type="domain" description="Homeobox" evidence="13">
    <location>
        <begin position="643"/>
        <end position="703"/>
    </location>
</feature>
<feature type="domain" description="C2H2-type" evidence="14">
    <location>
        <begin position="255"/>
        <end position="289"/>
    </location>
</feature>
<reference evidence="15" key="1">
    <citation type="submission" date="2021-11" db="EMBL/GenBank/DDBJ databases">
        <authorList>
            <person name="Schell T."/>
        </authorList>
    </citation>
    <scope>NUCLEOTIDE SEQUENCE</scope>
    <source>
        <strain evidence="15">M5</strain>
    </source>
</reference>
<evidence type="ECO:0000256" key="6">
    <source>
        <dbReference type="ARBA" id="ARBA00023125"/>
    </source>
</evidence>
<dbReference type="SUPFAM" id="SSF46689">
    <property type="entry name" value="Homeodomain-like"/>
    <property type="match status" value="1"/>
</dbReference>
<sequence length="1047" mass="115070">MDYRQLLLSQANALAAAGCYGGGYSSASSSAAAAAYNQSAAARTYSYRLWTLANVLTDPWPSTGRQEVVAEYFAKCWLCSKGFPSPAVLREHLQNVHHESAAAISAAMAALQQQQPQQPQQLVPSGVQNSIQPVTSVPVSTSTSSSSTSSSLSSSSSTTIHQLQRLPHACLQCSATFAERDELERHELTHSPTAQVSCGVCQKNFANVYRLQRHMISHDESAGLRKFKCTYCDKAFKFKHHLKEHVRIHSGEKPFECANCGKRFSHSGSYSSHMTSKKCLILNSRNSRPRLPVMDQKPAATAVATVAPLRAPSPVIGRRSSTPTATGVGKLNSNNSFNNVVNRHVNGYVPVMGYPSLYEPTKSVNAGVNPPGPTGPPPPPPPAPHYFNTIPGIGYNTSSFAHLTQYLVAAQLAYPLRNASLHSNNTSTSPIYKDMDAVALAAELDRKRKRSDSGIEDSTSKFVTDPKLGRYQQNDVITTEHQSPAEIEKVKQIIEKLNANVTRQSFEESVQRVKNSQRGHFIHHPISSSPLDKQHHDYNEGLAAKMEEDNRHVQVSPNITPGLEDMIEEVPDTDDQPPVPHQGAADDDMREDAASETGTDDSGLVMALDQDSVTGQRDENNPSNNNLGVGHLNAGFSVGGMVKTSERTRSTISEDKAAILKKYFAQQPRPKRDEINRLSRELNFPPRVIQVWFQNARARDRREALFNVVHGGDAFQCRTSNGHGPITDHYATQHFPAQPTDLSSTAEHEDLDESRNIEEEEEEENEQPLDLTVKRVESESNAGVQRPQLRETPGVVENCLKMDRSMTGTSQLTVSVSVKENGIMHPKKRNWIKMEEEDDSFPHEIEEWKKTFAAGLHCGVQRCFNGKLSPQSSDISGAEEETLKRSSMGPVGSCDEGSESRDTSGDDGGHVTPTTSMTAHSGKKNKFGSGSSVTGGGKSLTPAPSVAMAVGESSEGLYSCDQCDKSFSKLSSLTRHKYEHSGQRPYQCDMCPKAFKHKHHLTEHKRLHSGEKPFQCQKCLKRFSHSGSYSQHMNHRFSYCRPCPASS</sequence>
<name>A0A8J2WG47_9CRUS</name>
<dbReference type="InterPro" id="IPR051574">
    <property type="entry name" value="ZnF_E-box_Homeobox"/>
</dbReference>
<dbReference type="FunFam" id="3.30.160.60:FF:000013">
    <property type="entry name" value="Putative zinc finger E-box-binding homeobox 2"/>
    <property type="match status" value="2"/>
</dbReference>
<dbReference type="GO" id="GO:0008270">
    <property type="term" value="F:zinc ion binding"/>
    <property type="evidence" value="ECO:0007669"/>
    <property type="project" value="UniProtKB-KW"/>
</dbReference>
<feature type="compositionally biased region" description="Acidic residues" evidence="12">
    <location>
        <begin position="758"/>
        <end position="767"/>
    </location>
</feature>
<keyword evidence="16" id="KW-1185">Reference proteome</keyword>